<name>A0ABX8N1S9_9PSED</name>
<dbReference type="InterPro" id="IPR006674">
    <property type="entry name" value="HD_domain"/>
</dbReference>
<organism evidence="2 3">
    <name type="scientific">Pseudomonas fakonensis</name>
    <dbReference type="NCBI Taxonomy" id="2842355"/>
    <lineage>
        <taxon>Bacteria</taxon>
        <taxon>Pseudomonadati</taxon>
        <taxon>Pseudomonadota</taxon>
        <taxon>Gammaproteobacteria</taxon>
        <taxon>Pseudomonadales</taxon>
        <taxon>Pseudomonadaceae</taxon>
        <taxon>Pseudomonas</taxon>
    </lineage>
</organism>
<accession>A0ABX8N1S9</accession>
<sequence>MPGAPFQPFAQLAGELLACLPAGNTDGSHDLSHIQRVWANARRIQAVEGGDLEVLLAATVLHDCVAVEKDSPLRAQASTLSAERAGVILSGLGWSTARIEQVAHAVQAHSFSADIEPLTLEAKILQDSDRLDAIGMVGVARCFYVSGRMGRALYDAENPTAEGRAYQDDAFAIEHFHTKLLKLAEGFKTGEGARLAAQRHGRLQVFVDGFMDEIGVTAAPAY</sequence>
<dbReference type="EMBL" id="CP077076">
    <property type="protein sequence ID" value="QXH49633.1"/>
    <property type="molecule type" value="Genomic_DNA"/>
</dbReference>
<dbReference type="SMART" id="SM00471">
    <property type="entry name" value="HDc"/>
    <property type="match status" value="1"/>
</dbReference>
<dbReference type="PANTHER" id="PTHR33594:SF1">
    <property type="entry name" value="HD_PDEASE DOMAIN-CONTAINING PROTEIN"/>
    <property type="match status" value="1"/>
</dbReference>
<keyword evidence="3" id="KW-1185">Reference proteome</keyword>
<dbReference type="Pfam" id="PF01966">
    <property type="entry name" value="HD"/>
    <property type="match status" value="1"/>
</dbReference>
<gene>
    <name evidence="2" type="ORF">KSS94_16955</name>
</gene>
<reference evidence="2" key="1">
    <citation type="journal article" date="2021" name="Microorganisms">
        <title>The Ever-Expanding Pseudomonas Genus: Description of 43 New Species and Partition of the Pseudomonas putida Group.</title>
        <authorList>
            <person name="Girard L."/>
            <person name="Lood C."/>
            <person name="Hofte M."/>
            <person name="Vandamme P."/>
            <person name="Rokni-Zadeh H."/>
            <person name="van Noort V."/>
            <person name="Lavigne R."/>
            <person name="De Mot R."/>
        </authorList>
    </citation>
    <scope>NUCLEOTIDE SEQUENCE</scope>
    <source>
        <strain evidence="2">COW40</strain>
    </source>
</reference>
<protein>
    <submittedName>
        <fullName evidence="2">HD domain-containing protein</fullName>
    </submittedName>
</protein>
<evidence type="ECO:0000313" key="2">
    <source>
        <dbReference type="EMBL" id="QXH49633.1"/>
    </source>
</evidence>
<feature type="domain" description="HD/PDEase" evidence="1">
    <location>
        <begin position="26"/>
        <end position="143"/>
    </location>
</feature>
<evidence type="ECO:0000313" key="3">
    <source>
        <dbReference type="Proteomes" id="UP001046350"/>
    </source>
</evidence>
<dbReference type="InterPro" id="IPR003607">
    <property type="entry name" value="HD/PDEase_dom"/>
</dbReference>
<dbReference type="CDD" id="cd00077">
    <property type="entry name" value="HDc"/>
    <property type="match status" value="1"/>
</dbReference>
<proteinExistence type="predicted"/>
<dbReference type="Proteomes" id="UP001046350">
    <property type="component" value="Chromosome"/>
</dbReference>
<dbReference type="RefSeq" id="WP_217839250.1">
    <property type="nucleotide sequence ID" value="NZ_CP077076.1"/>
</dbReference>
<evidence type="ECO:0000259" key="1">
    <source>
        <dbReference type="SMART" id="SM00471"/>
    </source>
</evidence>
<dbReference type="PANTHER" id="PTHR33594">
    <property type="entry name" value="SUPERFAMILY HYDROLASE, PUTATIVE (AFU_ORTHOLOGUE AFUA_1G03035)-RELATED"/>
    <property type="match status" value="1"/>
</dbReference>